<evidence type="ECO:0000313" key="2">
    <source>
        <dbReference type="Proteomes" id="UP000054279"/>
    </source>
</evidence>
<gene>
    <name evidence="1" type="ORF">M422DRAFT_260694</name>
</gene>
<dbReference type="HOGENOM" id="CLU_1143161_0_0_1"/>
<accession>A0A0C9VHN9</accession>
<sequence>MLDTVLDALLGATVVKAFVEELEPWRNDRVAEFVKASGGKDCRQVALFEYRNEDASTDVEEADAMQQPRNKRRVAVRLSLDPTSRACDSTSDTVTSLDVAETLHDLIEEEPFFGQCHLRRDGRQRGLGAFHCPMSVEHRTHAEIHLRYANYRNPHSCIPLILVQHTPSGRPCVSHLADNRASRGKDSADRRLVSRLGTFWSPLTRLAAAVDVEATHLKRVPRDSHLSACYWLVSITIAEMDPC</sequence>
<protein>
    <submittedName>
        <fullName evidence="1">Unplaced genomic scaffold SPHSTscaffold_99, whole genome shotgun sequence</fullName>
    </submittedName>
</protein>
<organism evidence="1 2">
    <name type="scientific">Sphaerobolus stellatus (strain SS14)</name>
    <dbReference type="NCBI Taxonomy" id="990650"/>
    <lineage>
        <taxon>Eukaryota</taxon>
        <taxon>Fungi</taxon>
        <taxon>Dikarya</taxon>
        <taxon>Basidiomycota</taxon>
        <taxon>Agaricomycotina</taxon>
        <taxon>Agaricomycetes</taxon>
        <taxon>Phallomycetidae</taxon>
        <taxon>Geastrales</taxon>
        <taxon>Sphaerobolaceae</taxon>
        <taxon>Sphaerobolus</taxon>
    </lineage>
</organism>
<proteinExistence type="predicted"/>
<dbReference type="Proteomes" id="UP000054279">
    <property type="component" value="Unassembled WGS sequence"/>
</dbReference>
<name>A0A0C9VHN9_SPHS4</name>
<keyword evidence="2" id="KW-1185">Reference proteome</keyword>
<dbReference type="AlphaFoldDB" id="A0A0C9VHN9"/>
<evidence type="ECO:0000313" key="1">
    <source>
        <dbReference type="EMBL" id="KIJ36831.1"/>
    </source>
</evidence>
<reference evidence="1 2" key="1">
    <citation type="submission" date="2014-06" db="EMBL/GenBank/DDBJ databases">
        <title>Evolutionary Origins and Diversification of the Mycorrhizal Mutualists.</title>
        <authorList>
            <consortium name="DOE Joint Genome Institute"/>
            <consortium name="Mycorrhizal Genomics Consortium"/>
            <person name="Kohler A."/>
            <person name="Kuo A."/>
            <person name="Nagy L.G."/>
            <person name="Floudas D."/>
            <person name="Copeland A."/>
            <person name="Barry K.W."/>
            <person name="Cichocki N."/>
            <person name="Veneault-Fourrey C."/>
            <person name="LaButti K."/>
            <person name="Lindquist E.A."/>
            <person name="Lipzen A."/>
            <person name="Lundell T."/>
            <person name="Morin E."/>
            <person name="Murat C."/>
            <person name="Riley R."/>
            <person name="Ohm R."/>
            <person name="Sun H."/>
            <person name="Tunlid A."/>
            <person name="Henrissat B."/>
            <person name="Grigoriev I.V."/>
            <person name="Hibbett D.S."/>
            <person name="Martin F."/>
        </authorList>
    </citation>
    <scope>NUCLEOTIDE SEQUENCE [LARGE SCALE GENOMIC DNA]</scope>
    <source>
        <strain evidence="1 2">SS14</strain>
    </source>
</reference>
<dbReference type="EMBL" id="KN837174">
    <property type="protein sequence ID" value="KIJ36831.1"/>
    <property type="molecule type" value="Genomic_DNA"/>
</dbReference>